<dbReference type="Gene3D" id="3.40.50.720">
    <property type="entry name" value="NAD(P)-binding Rossmann-like Domain"/>
    <property type="match status" value="1"/>
</dbReference>
<organism evidence="2">
    <name type="scientific">mine drainage metagenome</name>
    <dbReference type="NCBI Taxonomy" id="410659"/>
    <lineage>
        <taxon>unclassified sequences</taxon>
        <taxon>metagenomes</taxon>
        <taxon>ecological metagenomes</taxon>
    </lineage>
</organism>
<dbReference type="InterPro" id="IPR036291">
    <property type="entry name" value="NAD(P)-bd_dom_sf"/>
</dbReference>
<dbReference type="PANTHER" id="PTHR43677:SF1">
    <property type="entry name" value="ACRYLYL-COA REDUCTASE ACUI-RELATED"/>
    <property type="match status" value="1"/>
</dbReference>
<feature type="non-terminal residue" evidence="2">
    <location>
        <position position="156"/>
    </location>
</feature>
<dbReference type="AlphaFoldDB" id="T1AAS0"/>
<feature type="domain" description="Alcohol dehydrogenase-like C-terminal" evidence="1">
    <location>
        <begin position="37"/>
        <end position="147"/>
    </location>
</feature>
<protein>
    <submittedName>
        <fullName evidence="2">Oxidoreductase, zinc-binding dehydrogenase family protein</fullName>
    </submittedName>
</protein>
<dbReference type="InterPro" id="IPR051397">
    <property type="entry name" value="Zn-ADH-like_protein"/>
</dbReference>
<evidence type="ECO:0000259" key="1">
    <source>
        <dbReference type="Pfam" id="PF00107"/>
    </source>
</evidence>
<evidence type="ECO:0000313" key="2">
    <source>
        <dbReference type="EMBL" id="EQD54107.1"/>
    </source>
</evidence>
<dbReference type="SUPFAM" id="SSF51735">
    <property type="entry name" value="NAD(P)-binding Rossmann-fold domains"/>
    <property type="match status" value="1"/>
</dbReference>
<proteinExistence type="predicted"/>
<dbReference type="PANTHER" id="PTHR43677">
    <property type="entry name" value="SHORT-CHAIN DEHYDROGENASE/REDUCTASE"/>
    <property type="match status" value="1"/>
</dbReference>
<reference evidence="2" key="2">
    <citation type="journal article" date="2014" name="ISME J.">
        <title>Microbial stratification in low pH oxic and suboxic macroscopic growths along an acid mine drainage.</title>
        <authorList>
            <person name="Mendez-Garcia C."/>
            <person name="Mesa V."/>
            <person name="Sprenger R.R."/>
            <person name="Richter M."/>
            <person name="Diez M.S."/>
            <person name="Solano J."/>
            <person name="Bargiela R."/>
            <person name="Golyshina O.V."/>
            <person name="Manteca A."/>
            <person name="Ramos J.L."/>
            <person name="Gallego J.R."/>
            <person name="Llorente I."/>
            <person name="Martins Dos Santos V.A."/>
            <person name="Jensen O.N."/>
            <person name="Pelaez A.I."/>
            <person name="Sanchez J."/>
            <person name="Ferrer M."/>
        </authorList>
    </citation>
    <scope>NUCLEOTIDE SEQUENCE</scope>
</reference>
<reference evidence="2" key="1">
    <citation type="submission" date="2013-08" db="EMBL/GenBank/DDBJ databases">
        <authorList>
            <person name="Mendez C."/>
            <person name="Richter M."/>
            <person name="Ferrer M."/>
            <person name="Sanchez J."/>
        </authorList>
    </citation>
    <scope>NUCLEOTIDE SEQUENCE</scope>
</reference>
<dbReference type="Pfam" id="PF00107">
    <property type="entry name" value="ADH_zinc_N"/>
    <property type="match status" value="1"/>
</dbReference>
<gene>
    <name evidence="2" type="ORF">B2A_06125</name>
</gene>
<dbReference type="GO" id="GO:0043957">
    <property type="term" value="F:acryloyl-CoA reductase (NADPH) activity"/>
    <property type="evidence" value="ECO:0007669"/>
    <property type="project" value="TreeGrafter"/>
</dbReference>
<name>T1AAS0_9ZZZZ</name>
<dbReference type="EMBL" id="AUZZ01004308">
    <property type="protein sequence ID" value="EQD54107.1"/>
    <property type="molecule type" value="Genomic_DNA"/>
</dbReference>
<comment type="caution">
    <text evidence="2">The sequence shown here is derived from an EMBL/GenBank/DDBJ whole genome shotgun (WGS) entry which is preliminary data.</text>
</comment>
<accession>T1AAS0</accession>
<dbReference type="InterPro" id="IPR013149">
    <property type="entry name" value="ADH-like_C"/>
</dbReference>
<sequence>MAFGTAGFSAMMAVDALEEHGLIPSDNEILVTGAVGGVGSIAVALLSTLGYNVAASTGRPAEHEYLRYLGSTTIIDRSELEGPASRPLETERWGGCIDNVGGSTIARVLSQLRRGSSIASVGLAAGSSFTANVMPFLLRGVNILGIDSVSLDIGKR</sequence>